<dbReference type="EMBL" id="MCOG01000072">
    <property type="protein sequence ID" value="ORY56720.1"/>
    <property type="molecule type" value="Genomic_DNA"/>
</dbReference>
<reference evidence="1 2" key="1">
    <citation type="submission" date="2016-08" db="EMBL/GenBank/DDBJ databases">
        <title>A Parts List for Fungal Cellulosomes Revealed by Comparative Genomics.</title>
        <authorList>
            <consortium name="DOE Joint Genome Institute"/>
            <person name="Haitjema C.H."/>
            <person name="Gilmore S.P."/>
            <person name="Henske J.K."/>
            <person name="Solomon K.V."/>
            <person name="De Groot R."/>
            <person name="Kuo A."/>
            <person name="Mondo S.J."/>
            <person name="Salamov A.A."/>
            <person name="Labutti K."/>
            <person name="Zhao Z."/>
            <person name="Chiniquy J."/>
            <person name="Barry K."/>
            <person name="Brewer H.M."/>
            <person name="Purvine S.O."/>
            <person name="Wright A.T."/>
            <person name="Boxma B."/>
            <person name="Van Alen T."/>
            <person name="Hackstein J.H."/>
            <person name="Baker S.E."/>
            <person name="Grigoriev I.V."/>
            <person name="O'Malley M.A."/>
        </authorList>
    </citation>
    <scope>NUCLEOTIDE SEQUENCE [LARGE SCALE GENOMIC DNA]</scope>
    <source>
        <strain evidence="1 2">G1</strain>
    </source>
</reference>
<organism evidence="1 2">
    <name type="scientific">Neocallimastix californiae</name>
    <dbReference type="NCBI Taxonomy" id="1754190"/>
    <lineage>
        <taxon>Eukaryota</taxon>
        <taxon>Fungi</taxon>
        <taxon>Fungi incertae sedis</taxon>
        <taxon>Chytridiomycota</taxon>
        <taxon>Chytridiomycota incertae sedis</taxon>
        <taxon>Neocallimastigomycetes</taxon>
        <taxon>Neocallimastigales</taxon>
        <taxon>Neocallimastigaceae</taxon>
        <taxon>Neocallimastix</taxon>
    </lineage>
</organism>
<protein>
    <submittedName>
        <fullName evidence="1">Uncharacterized protein</fullName>
    </submittedName>
</protein>
<proteinExistence type="predicted"/>
<evidence type="ECO:0000313" key="1">
    <source>
        <dbReference type="EMBL" id="ORY56720.1"/>
    </source>
</evidence>
<dbReference type="Proteomes" id="UP000193920">
    <property type="component" value="Unassembled WGS sequence"/>
</dbReference>
<name>A0A1Y2DBS4_9FUNG</name>
<keyword evidence="2" id="KW-1185">Reference proteome</keyword>
<accession>A0A1Y2DBS4</accession>
<evidence type="ECO:0000313" key="2">
    <source>
        <dbReference type="Proteomes" id="UP000193920"/>
    </source>
</evidence>
<sequence>MEPFIINEEENNHGKTENAKFQSDNLEIVNASVDDAKGRLLIDSAESRIYEALDDSNIANAIVVRLKVSIGNYTFTADFCEIDHKDVYFDFLLGLKSIADNYLFIHSMLRSLCRFTSVEKFDIIALIVENQAIENNSCYINLIRPNKNN</sequence>
<comment type="caution">
    <text evidence="1">The sequence shown here is derived from an EMBL/GenBank/DDBJ whole genome shotgun (WGS) entry which is preliminary data.</text>
</comment>
<dbReference type="AlphaFoldDB" id="A0A1Y2DBS4"/>
<gene>
    <name evidence="1" type="ORF">LY90DRAFT_506633</name>
</gene>
<dbReference type="OrthoDB" id="5535068at2759"/>